<dbReference type="EMBL" id="CP098735">
    <property type="protein sequence ID" value="USE76969.1"/>
    <property type="molecule type" value="Genomic_DNA"/>
</dbReference>
<dbReference type="InterPro" id="IPR027056">
    <property type="entry name" value="Gluconate_2DH_su3"/>
</dbReference>
<keyword evidence="2" id="KW-1185">Reference proteome</keyword>
<dbReference type="Proteomes" id="UP001056648">
    <property type="component" value="Chromosome 1"/>
</dbReference>
<accession>A0ABY4VID2</accession>
<proteinExistence type="predicted"/>
<gene>
    <name evidence="1" type="ORF">NDR89_06820</name>
</gene>
<protein>
    <submittedName>
        <fullName evidence="1">Gluconate 2-dehydrogenase subunit 3 family protein</fullName>
    </submittedName>
</protein>
<reference evidence="1" key="1">
    <citation type="submission" date="2022-06" db="EMBL/GenBank/DDBJ databases">
        <title>Complete genome sequence and characterization of Cupriavidus gilardii QJ1 isolated from contaminating cells.</title>
        <authorList>
            <person name="Qi J."/>
        </authorList>
    </citation>
    <scope>NUCLEOTIDE SEQUENCE</scope>
    <source>
        <strain evidence="1">QJ1</strain>
    </source>
</reference>
<organism evidence="1 2">
    <name type="scientific">Cupriavidus gilardii</name>
    <dbReference type="NCBI Taxonomy" id="82541"/>
    <lineage>
        <taxon>Bacteria</taxon>
        <taxon>Pseudomonadati</taxon>
        <taxon>Pseudomonadota</taxon>
        <taxon>Betaproteobacteria</taxon>
        <taxon>Burkholderiales</taxon>
        <taxon>Burkholderiaceae</taxon>
        <taxon>Cupriavidus</taxon>
    </lineage>
</organism>
<evidence type="ECO:0000313" key="1">
    <source>
        <dbReference type="EMBL" id="USE76969.1"/>
    </source>
</evidence>
<dbReference type="RefSeq" id="WP_197498306.1">
    <property type="nucleotide sequence ID" value="NZ_CP083437.1"/>
</dbReference>
<dbReference type="PROSITE" id="PS51318">
    <property type="entry name" value="TAT"/>
    <property type="match status" value="1"/>
</dbReference>
<evidence type="ECO:0000313" key="2">
    <source>
        <dbReference type="Proteomes" id="UP001056648"/>
    </source>
</evidence>
<name>A0ABY4VID2_9BURK</name>
<dbReference type="InterPro" id="IPR019546">
    <property type="entry name" value="TAT_signal_bac_arc"/>
</dbReference>
<dbReference type="Pfam" id="PF13618">
    <property type="entry name" value="Gluconate_2-dh3"/>
    <property type="match status" value="1"/>
</dbReference>
<dbReference type="NCBIfam" id="TIGR01409">
    <property type="entry name" value="TAT_signal_seq"/>
    <property type="match status" value="1"/>
</dbReference>
<sequence length="197" mass="21453">MQDDIQQADAAAPAAGMRIVAKTQPVTRRGFLRGTGLAAIGVAVVSPGALAKPAREALVTDLKALGTPTARTLLVMARDIFPHDRFADRYYVEAIAPLDRAAASDKAVRTLLQQGVRELDAAAQRKHGKPYAQLQDEADRVALLKAIETTPFFEKVRGEMVTSLYDNKAVWPLLGYEGSSWEKGGYANRGFNDIDWI</sequence>
<dbReference type="InterPro" id="IPR006311">
    <property type="entry name" value="TAT_signal"/>
</dbReference>